<organism evidence="1 2">
    <name type="scientific">Congregibacter litoralis KT71</name>
    <dbReference type="NCBI Taxonomy" id="314285"/>
    <lineage>
        <taxon>Bacteria</taxon>
        <taxon>Pseudomonadati</taxon>
        <taxon>Pseudomonadota</taxon>
        <taxon>Gammaproteobacteria</taxon>
        <taxon>Cellvibrionales</taxon>
        <taxon>Halieaceae</taxon>
        <taxon>Congregibacter</taxon>
    </lineage>
</organism>
<sequence>MNLEEFIVKKVKILTGHVSDSALWVYVDDAIHELDVFKNSETKLQQNSNLRTRERKLHSLIAQANFAVSDRSKAEILDQIIELSRGVDLHLKVTQ</sequence>
<reference evidence="1 2" key="1">
    <citation type="journal article" date="2007" name="Proc. Natl. Acad. Sci. U.S.A.">
        <title>Characterization of a marine gammaproteobacterium capable of aerobic anoxygenic photosynthesis.</title>
        <authorList>
            <person name="Fuchs B.M."/>
            <person name="Spring S."/>
            <person name="Teeling H."/>
            <person name="Quast C."/>
            <person name="Wulf J."/>
            <person name="Schattenhofer M."/>
            <person name="Yan S."/>
            <person name="Ferriera S."/>
            <person name="Johnson J."/>
            <person name="Glockner F.O."/>
            <person name="Amann R."/>
        </authorList>
    </citation>
    <scope>NUCLEOTIDE SEQUENCE [LARGE SCALE GENOMIC DNA]</scope>
    <source>
        <strain evidence="1">KT71</strain>
    </source>
</reference>
<dbReference type="STRING" id="314285.KT71_12145"/>
<name>A4AAD3_9GAMM</name>
<reference evidence="1 2" key="2">
    <citation type="journal article" date="2009" name="PLoS ONE">
        <title>The photosynthetic apparatus and its regulation in the aerobic gammaproteobacterium Congregibacter litoralis gen. nov., sp. nov.</title>
        <authorList>
            <person name="Spring S."/>
            <person name="Lunsdorf H."/>
            <person name="Fuchs B.M."/>
            <person name="Tindall B.J."/>
        </authorList>
    </citation>
    <scope>NUCLEOTIDE SEQUENCE [LARGE SCALE GENOMIC DNA]</scope>
    <source>
        <strain evidence="1">KT71</strain>
    </source>
</reference>
<evidence type="ECO:0000313" key="2">
    <source>
        <dbReference type="Proteomes" id="UP000019205"/>
    </source>
</evidence>
<dbReference type="Proteomes" id="UP000019205">
    <property type="component" value="Chromosome"/>
</dbReference>
<evidence type="ECO:0000313" key="1">
    <source>
        <dbReference type="EMBL" id="EAQ97010.2"/>
    </source>
</evidence>
<dbReference type="HOGENOM" id="CLU_2368010_0_0_6"/>
<dbReference type="AlphaFoldDB" id="A4AAD3"/>
<protein>
    <submittedName>
        <fullName evidence="1">Uncharacterized protein</fullName>
    </submittedName>
</protein>
<comment type="caution">
    <text evidence="1">The sequence shown here is derived from an EMBL/GenBank/DDBJ whole genome shotgun (WGS) entry which is preliminary data.</text>
</comment>
<proteinExistence type="predicted"/>
<dbReference type="EMBL" id="AAOA02000003">
    <property type="protein sequence ID" value="EAQ97010.2"/>
    <property type="molecule type" value="Genomic_DNA"/>
</dbReference>
<gene>
    <name evidence="1" type="ORF">KT71_12145</name>
</gene>
<keyword evidence="2" id="KW-1185">Reference proteome</keyword>
<accession>A4AAD3</accession>